<keyword evidence="3" id="KW-1185">Reference proteome</keyword>
<evidence type="ECO:0000256" key="1">
    <source>
        <dbReference type="SAM" id="Phobius"/>
    </source>
</evidence>
<name>A0ABP8JKL9_9ACTN</name>
<evidence type="ECO:0000313" key="2">
    <source>
        <dbReference type="EMBL" id="GAA4392323.1"/>
    </source>
</evidence>
<protein>
    <recommendedName>
        <fullName evidence="4">PH domain-containing protein</fullName>
    </recommendedName>
</protein>
<comment type="caution">
    <text evidence="2">The sequence shown here is derived from an EMBL/GenBank/DDBJ whole genome shotgun (WGS) entry which is preliminary data.</text>
</comment>
<evidence type="ECO:0008006" key="4">
    <source>
        <dbReference type="Google" id="ProtNLM"/>
    </source>
</evidence>
<dbReference type="RefSeq" id="WP_344995134.1">
    <property type="nucleotide sequence ID" value="NZ_BAABFR010000028.1"/>
</dbReference>
<proteinExistence type="predicted"/>
<accession>A0ABP8JKL9</accession>
<gene>
    <name evidence="2" type="ORF">GCM10023147_22060</name>
</gene>
<dbReference type="EMBL" id="BAABFR010000028">
    <property type="protein sequence ID" value="GAA4392323.1"/>
    <property type="molecule type" value="Genomic_DNA"/>
</dbReference>
<dbReference type="Proteomes" id="UP001500635">
    <property type="component" value="Unassembled WGS sequence"/>
</dbReference>
<keyword evidence="1" id="KW-0472">Membrane</keyword>
<feature type="transmembrane region" description="Helical" evidence="1">
    <location>
        <begin position="39"/>
        <end position="60"/>
    </location>
</feature>
<organism evidence="2 3">
    <name type="scientific">Tsukamurella soli</name>
    <dbReference type="NCBI Taxonomy" id="644556"/>
    <lineage>
        <taxon>Bacteria</taxon>
        <taxon>Bacillati</taxon>
        <taxon>Actinomycetota</taxon>
        <taxon>Actinomycetes</taxon>
        <taxon>Mycobacteriales</taxon>
        <taxon>Tsukamurellaceae</taxon>
        <taxon>Tsukamurella</taxon>
    </lineage>
</organism>
<reference evidence="3" key="1">
    <citation type="journal article" date="2019" name="Int. J. Syst. Evol. Microbiol.">
        <title>The Global Catalogue of Microorganisms (GCM) 10K type strain sequencing project: providing services to taxonomists for standard genome sequencing and annotation.</title>
        <authorList>
            <consortium name="The Broad Institute Genomics Platform"/>
            <consortium name="The Broad Institute Genome Sequencing Center for Infectious Disease"/>
            <person name="Wu L."/>
            <person name="Ma J."/>
        </authorList>
    </citation>
    <scope>NUCLEOTIDE SEQUENCE [LARGE SCALE GENOMIC DNA]</scope>
    <source>
        <strain evidence="3">JCM 17688</strain>
    </source>
</reference>
<sequence length="181" mass="20334">MEIRFTRSAGVVMLIVLCALLGTLFVVAAAAVIASGDVLGVDLFVGPLGLLVLWATWALARRVWRREMLAVVDPAGITFPRIKDPALRRWEWWEIARVDGVDIRANASRIRELRFVLADTPRARTLYDTFPTRNTWLSSRRTQLQQATTVRFAAGVRPRRPEVARYLGLVGPRTAGLPFRP</sequence>
<feature type="transmembrane region" description="Helical" evidence="1">
    <location>
        <begin position="12"/>
        <end position="33"/>
    </location>
</feature>
<keyword evidence="1" id="KW-0812">Transmembrane</keyword>
<evidence type="ECO:0000313" key="3">
    <source>
        <dbReference type="Proteomes" id="UP001500635"/>
    </source>
</evidence>
<keyword evidence="1" id="KW-1133">Transmembrane helix</keyword>